<evidence type="ECO:0000256" key="4">
    <source>
        <dbReference type="ARBA" id="ARBA00022679"/>
    </source>
</evidence>
<dbReference type="Pfam" id="PF04488">
    <property type="entry name" value="Gly_transf_sug"/>
    <property type="match status" value="1"/>
</dbReference>
<evidence type="ECO:0000313" key="10">
    <source>
        <dbReference type="EMBL" id="ODV89737.1"/>
    </source>
</evidence>
<dbReference type="PANTHER" id="PTHR31834">
    <property type="entry name" value="INITIATION-SPECIFIC ALPHA-1,6-MANNOSYLTRANSFERASE"/>
    <property type="match status" value="1"/>
</dbReference>
<organism evidence="10 11">
    <name type="scientific">Tortispora caseinolytica NRRL Y-17796</name>
    <dbReference type="NCBI Taxonomy" id="767744"/>
    <lineage>
        <taxon>Eukaryota</taxon>
        <taxon>Fungi</taxon>
        <taxon>Dikarya</taxon>
        <taxon>Ascomycota</taxon>
        <taxon>Saccharomycotina</taxon>
        <taxon>Trigonopsidomycetes</taxon>
        <taxon>Trigonopsidales</taxon>
        <taxon>Trigonopsidaceae</taxon>
        <taxon>Tortispora</taxon>
    </lineage>
</organism>
<evidence type="ECO:0000256" key="7">
    <source>
        <dbReference type="ARBA" id="ARBA00022989"/>
    </source>
</evidence>
<evidence type="ECO:0000313" key="11">
    <source>
        <dbReference type="Proteomes" id="UP000095023"/>
    </source>
</evidence>
<evidence type="ECO:0000256" key="8">
    <source>
        <dbReference type="ARBA" id="ARBA00023034"/>
    </source>
</evidence>
<evidence type="ECO:0000256" key="9">
    <source>
        <dbReference type="ARBA" id="ARBA00023136"/>
    </source>
</evidence>
<keyword evidence="5" id="KW-0812">Transmembrane</keyword>
<dbReference type="FunFam" id="3.90.550.20:FF:000002">
    <property type="entry name" value="Initiation-specific alpha-1,6-mannosyltransferase"/>
    <property type="match status" value="1"/>
</dbReference>
<keyword evidence="8" id="KW-0333">Golgi apparatus</keyword>
<dbReference type="Gene3D" id="3.90.550.20">
    <property type="match status" value="1"/>
</dbReference>
<evidence type="ECO:0000256" key="3">
    <source>
        <dbReference type="ARBA" id="ARBA00022676"/>
    </source>
</evidence>
<dbReference type="EMBL" id="KV453843">
    <property type="protein sequence ID" value="ODV89737.1"/>
    <property type="molecule type" value="Genomic_DNA"/>
</dbReference>
<keyword evidence="11" id="KW-1185">Reference proteome</keyword>
<accession>A0A1E4TDE4</accession>
<evidence type="ECO:0000256" key="6">
    <source>
        <dbReference type="ARBA" id="ARBA00022968"/>
    </source>
</evidence>
<keyword evidence="4 10" id="KW-0808">Transferase</keyword>
<dbReference type="GO" id="GO:0006487">
    <property type="term" value="P:protein N-linked glycosylation"/>
    <property type="evidence" value="ECO:0007669"/>
    <property type="project" value="TreeGrafter"/>
</dbReference>
<dbReference type="GO" id="GO:0000009">
    <property type="term" value="F:alpha-1,6-mannosyltransferase activity"/>
    <property type="evidence" value="ECO:0007669"/>
    <property type="project" value="EnsemblFungi"/>
</dbReference>
<dbReference type="AlphaFoldDB" id="A0A1E4TDE4"/>
<proteinExistence type="inferred from homology"/>
<keyword evidence="3" id="KW-0328">Glycosyltransferase</keyword>
<keyword evidence="7" id="KW-1133">Transmembrane helix</keyword>
<dbReference type="InterPro" id="IPR029044">
    <property type="entry name" value="Nucleotide-diphossugar_trans"/>
</dbReference>
<dbReference type="InterPro" id="IPR039367">
    <property type="entry name" value="Och1-like"/>
</dbReference>
<dbReference type="InterPro" id="IPR007577">
    <property type="entry name" value="GlycoTrfase_DXD_sugar-bd_CS"/>
</dbReference>
<dbReference type="GO" id="GO:0000136">
    <property type="term" value="C:mannan polymerase complex"/>
    <property type="evidence" value="ECO:0007669"/>
    <property type="project" value="EnsemblFungi"/>
</dbReference>
<dbReference type="PANTHER" id="PTHR31834:SF1">
    <property type="entry name" value="INITIATION-SPECIFIC ALPHA-1,6-MANNOSYLTRANSFERASE"/>
    <property type="match status" value="1"/>
</dbReference>
<keyword evidence="9" id="KW-0472">Membrane</keyword>
<evidence type="ECO:0000256" key="1">
    <source>
        <dbReference type="ARBA" id="ARBA00004323"/>
    </source>
</evidence>
<gene>
    <name evidence="10" type="ORF">CANCADRAFT_28695</name>
</gene>
<comment type="subcellular location">
    <subcellularLocation>
        <location evidence="1">Golgi apparatus membrane</location>
        <topology evidence="1">Single-pass type II membrane protein</topology>
    </subcellularLocation>
</comment>
<evidence type="ECO:0000256" key="5">
    <source>
        <dbReference type="ARBA" id="ARBA00022692"/>
    </source>
</evidence>
<sequence length="330" mass="38096">MAKDQELRKVRDIIKSERISFETEKNRLNRQIAQLRRPPDGLSLREQLAYQFPYEPHSYFPSFIWQTAKLRPTHPKFRRKEEVKSWDTLNPDFVHEVLTDETSLALIRNLYVHMPNIVEAYENMPSPILRADFFRYLVLLARGGIYTDIDTFDLKPILDWIPAEMDASKIGLVIGIEADPDRPDWKDWYARRIQFCQWTIQAKPGHPVLRDIVAKITDEYLTRKSNGNLQLAKGNSFGSEIMEWTGPGSWTDSVFDYLNDPVKSGLKSSVGIENFTGLKKPTLFADVLVLPITSFSPGVKQMGAQDIDHPLAFVQHVFEGSWKNDKPKMK</sequence>
<dbReference type="OrthoDB" id="411251at2759"/>
<keyword evidence="6" id="KW-0735">Signal-anchor</keyword>
<evidence type="ECO:0000256" key="2">
    <source>
        <dbReference type="ARBA" id="ARBA00009003"/>
    </source>
</evidence>
<name>A0A1E4TDE4_9ASCO</name>
<reference evidence="11" key="1">
    <citation type="submission" date="2016-02" db="EMBL/GenBank/DDBJ databases">
        <title>Comparative genomics of biotechnologically important yeasts.</title>
        <authorList>
            <consortium name="DOE Joint Genome Institute"/>
            <person name="Riley R."/>
            <person name="Haridas S."/>
            <person name="Wolfe K.H."/>
            <person name="Lopes M.R."/>
            <person name="Hittinger C.T."/>
            <person name="Goker M."/>
            <person name="Salamov A."/>
            <person name="Wisecaver J."/>
            <person name="Long T.M."/>
            <person name="Aerts A.L."/>
            <person name="Barry K."/>
            <person name="Choi C."/>
            <person name="Clum A."/>
            <person name="Coughlan A.Y."/>
            <person name="Deshpande S."/>
            <person name="Douglass A.P."/>
            <person name="Hanson S.J."/>
            <person name="Klenk H.-P."/>
            <person name="Labutti K."/>
            <person name="Lapidus A."/>
            <person name="Lindquist E."/>
            <person name="Lipzen A."/>
            <person name="Meier-Kolthoff J.P."/>
            <person name="Ohm R.A."/>
            <person name="Otillar R.P."/>
            <person name="Pangilinan J."/>
            <person name="Peng Y."/>
            <person name="Rokas A."/>
            <person name="Rosa C.A."/>
            <person name="Scheuner C."/>
            <person name="Sibirny A.A."/>
            <person name="Slot J.C."/>
            <person name="Stielow J.B."/>
            <person name="Sun H."/>
            <person name="Kurtzman C.P."/>
            <person name="Blackwell M."/>
            <person name="Jeffries T.W."/>
            <person name="Grigoriev I.V."/>
        </authorList>
    </citation>
    <scope>NUCLEOTIDE SEQUENCE [LARGE SCALE GENOMIC DNA]</scope>
    <source>
        <strain evidence="11">NRRL Y-17796</strain>
    </source>
</reference>
<dbReference type="Proteomes" id="UP000095023">
    <property type="component" value="Unassembled WGS sequence"/>
</dbReference>
<protein>
    <submittedName>
        <fullName evidence="10">Glycosyltransferase family 32 protein</fullName>
    </submittedName>
</protein>
<dbReference type="SUPFAM" id="SSF53448">
    <property type="entry name" value="Nucleotide-diphospho-sugar transferases"/>
    <property type="match status" value="1"/>
</dbReference>
<comment type="similarity">
    <text evidence="2">Belongs to the glycosyltransferase 32 family.</text>
</comment>